<evidence type="ECO:0000313" key="3">
    <source>
        <dbReference type="Proteomes" id="UP001597480"/>
    </source>
</evidence>
<sequence>MHNFNIQPKEKVELNAITSAEQGHSTSQKSSTKVEYTTKNEQNKTSNTPNRVTVTTVTHSEEEKKAILHFNRDRRFTITE</sequence>
<feature type="compositionally biased region" description="Polar residues" evidence="1">
    <location>
        <begin position="16"/>
        <end position="35"/>
    </location>
</feature>
<evidence type="ECO:0000313" key="2">
    <source>
        <dbReference type="EMBL" id="MFD2600767.1"/>
    </source>
</evidence>
<gene>
    <name evidence="2" type="ORF">ACFSR3_01750</name>
</gene>
<reference evidence="3" key="1">
    <citation type="journal article" date="2019" name="Int. J. Syst. Evol. Microbiol.">
        <title>The Global Catalogue of Microorganisms (GCM) 10K type strain sequencing project: providing services to taxonomists for standard genome sequencing and annotation.</title>
        <authorList>
            <consortium name="The Broad Institute Genomics Platform"/>
            <consortium name="The Broad Institute Genome Sequencing Center for Infectious Disease"/>
            <person name="Wu L."/>
            <person name="Ma J."/>
        </authorList>
    </citation>
    <scope>NUCLEOTIDE SEQUENCE [LARGE SCALE GENOMIC DNA]</scope>
    <source>
        <strain evidence="3">KCTC 42107</strain>
    </source>
</reference>
<protein>
    <submittedName>
        <fullName evidence="2">Uncharacterized protein</fullName>
    </submittedName>
</protein>
<name>A0ABW5NR58_9FLAO</name>
<comment type="caution">
    <text evidence="2">The sequence shown here is derived from an EMBL/GenBank/DDBJ whole genome shotgun (WGS) entry which is preliminary data.</text>
</comment>
<keyword evidence="3" id="KW-1185">Reference proteome</keyword>
<proteinExistence type="predicted"/>
<organism evidence="2 3">
    <name type="scientific">Flavobacterium suzhouense</name>
    <dbReference type="NCBI Taxonomy" id="1529638"/>
    <lineage>
        <taxon>Bacteria</taxon>
        <taxon>Pseudomonadati</taxon>
        <taxon>Bacteroidota</taxon>
        <taxon>Flavobacteriia</taxon>
        <taxon>Flavobacteriales</taxon>
        <taxon>Flavobacteriaceae</taxon>
        <taxon>Flavobacterium</taxon>
    </lineage>
</organism>
<dbReference type="EMBL" id="JBHUMD010000003">
    <property type="protein sequence ID" value="MFD2600767.1"/>
    <property type="molecule type" value="Genomic_DNA"/>
</dbReference>
<feature type="region of interest" description="Disordered" evidence="1">
    <location>
        <begin position="1"/>
        <end position="60"/>
    </location>
</feature>
<dbReference type="Proteomes" id="UP001597480">
    <property type="component" value="Unassembled WGS sequence"/>
</dbReference>
<dbReference type="RefSeq" id="WP_379819440.1">
    <property type="nucleotide sequence ID" value="NZ_JBHUMD010000003.1"/>
</dbReference>
<accession>A0ABW5NR58</accession>
<evidence type="ECO:0000256" key="1">
    <source>
        <dbReference type="SAM" id="MobiDB-lite"/>
    </source>
</evidence>